<protein>
    <submittedName>
        <fullName evidence="2">Predicted protein</fullName>
    </submittedName>
</protein>
<evidence type="ECO:0000256" key="1">
    <source>
        <dbReference type="SAM" id="MobiDB-lite"/>
    </source>
</evidence>
<dbReference type="KEGG" id="lbc:LACBIDRAFT_325349"/>
<evidence type="ECO:0000313" key="2">
    <source>
        <dbReference type="EMBL" id="EDR10588.1"/>
    </source>
</evidence>
<dbReference type="AlphaFoldDB" id="B0D4M4"/>
<dbReference type="RefSeq" id="XP_001879038.1">
    <property type="nucleotide sequence ID" value="XM_001879003.1"/>
</dbReference>
<feature type="compositionally biased region" description="Polar residues" evidence="1">
    <location>
        <begin position="131"/>
        <end position="142"/>
    </location>
</feature>
<feature type="region of interest" description="Disordered" evidence="1">
    <location>
        <begin position="122"/>
        <end position="163"/>
    </location>
</feature>
<accession>B0D4M4</accession>
<keyword evidence="3" id="KW-1185">Reference proteome</keyword>
<dbReference type="InParanoid" id="B0D4M4"/>
<evidence type="ECO:0000313" key="3">
    <source>
        <dbReference type="Proteomes" id="UP000001194"/>
    </source>
</evidence>
<organism evidence="3">
    <name type="scientific">Laccaria bicolor (strain S238N-H82 / ATCC MYA-4686)</name>
    <name type="common">Bicoloured deceiver</name>
    <name type="synonym">Laccaria laccata var. bicolor</name>
    <dbReference type="NCBI Taxonomy" id="486041"/>
    <lineage>
        <taxon>Eukaryota</taxon>
        <taxon>Fungi</taxon>
        <taxon>Dikarya</taxon>
        <taxon>Basidiomycota</taxon>
        <taxon>Agaricomycotina</taxon>
        <taxon>Agaricomycetes</taxon>
        <taxon>Agaricomycetidae</taxon>
        <taxon>Agaricales</taxon>
        <taxon>Agaricineae</taxon>
        <taxon>Hydnangiaceae</taxon>
        <taxon>Laccaria</taxon>
    </lineage>
</organism>
<dbReference type="EMBL" id="DS547097">
    <property type="protein sequence ID" value="EDR10588.1"/>
    <property type="molecule type" value="Genomic_DNA"/>
</dbReference>
<proteinExistence type="predicted"/>
<reference evidence="2 3" key="1">
    <citation type="journal article" date="2008" name="Nature">
        <title>The genome of Laccaria bicolor provides insights into mycorrhizal symbiosis.</title>
        <authorList>
            <person name="Martin F."/>
            <person name="Aerts A."/>
            <person name="Ahren D."/>
            <person name="Brun A."/>
            <person name="Danchin E.G.J."/>
            <person name="Duchaussoy F."/>
            <person name="Gibon J."/>
            <person name="Kohler A."/>
            <person name="Lindquist E."/>
            <person name="Pereda V."/>
            <person name="Salamov A."/>
            <person name="Shapiro H.J."/>
            <person name="Wuyts J."/>
            <person name="Blaudez D."/>
            <person name="Buee M."/>
            <person name="Brokstein P."/>
            <person name="Canbaeck B."/>
            <person name="Cohen D."/>
            <person name="Courty P.E."/>
            <person name="Coutinho P.M."/>
            <person name="Delaruelle C."/>
            <person name="Detter J.C."/>
            <person name="Deveau A."/>
            <person name="DiFazio S."/>
            <person name="Duplessis S."/>
            <person name="Fraissinet-Tachet L."/>
            <person name="Lucic E."/>
            <person name="Frey-Klett P."/>
            <person name="Fourrey C."/>
            <person name="Feussner I."/>
            <person name="Gay G."/>
            <person name="Grimwood J."/>
            <person name="Hoegger P.J."/>
            <person name="Jain P."/>
            <person name="Kilaru S."/>
            <person name="Labbe J."/>
            <person name="Lin Y.C."/>
            <person name="Legue V."/>
            <person name="Le Tacon F."/>
            <person name="Marmeisse R."/>
            <person name="Melayah D."/>
            <person name="Montanini B."/>
            <person name="Muratet M."/>
            <person name="Nehls U."/>
            <person name="Niculita-Hirzel H."/>
            <person name="Oudot-Le Secq M.P."/>
            <person name="Peter M."/>
            <person name="Quesneville H."/>
            <person name="Rajashekar B."/>
            <person name="Reich M."/>
            <person name="Rouhier N."/>
            <person name="Schmutz J."/>
            <person name="Yin T."/>
            <person name="Chalot M."/>
            <person name="Henrissat B."/>
            <person name="Kuees U."/>
            <person name="Lucas S."/>
            <person name="Van de Peer Y."/>
            <person name="Podila G.K."/>
            <person name="Polle A."/>
            <person name="Pukkila P.J."/>
            <person name="Richardson P.M."/>
            <person name="Rouze P."/>
            <person name="Sanders I.R."/>
            <person name="Stajich J.E."/>
            <person name="Tunlid A."/>
            <person name="Tuskan G."/>
            <person name="Grigoriev I.V."/>
        </authorList>
    </citation>
    <scope>NUCLEOTIDE SEQUENCE [LARGE SCALE GENOMIC DNA]</scope>
    <source>
        <strain evidence="3">S238N-H82 / ATCC MYA-4686</strain>
    </source>
</reference>
<name>B0D4M4_LACBS</name>
<feature type="compositionally biased region" description="Basic residues" evidence="1">
    <location>
        <begin position="153"/>
        <end position="163"/>
    </location>
</feature>
<gene>
    <name evidence="2" type="ORF">LACBIDRAFT_325349</name>
</gene>
<dbReference type="HOGENOM" id="CLU_1627355_0_0_1"/>
<dbReference type="GeneID" id="6074729"/>
<sequence>MKWNAVTTKDDDRGAWCPQNARAYNTPNAQSPRGYQHPTFSLKQVSITYCGRSFVPFISSTINGDLYRYDINLYQPENASDRSRGTVKTSHRLAVYNPSQFVHLRWLNLNVISESFTSESASSELKGGQGPLNQSNLTSPSYKLNDLENWGGKKQKTTRSNIK</sequence>
<dbReference type="Proteomes" id="UP000001194">
    <property type="component" value="Unassembled WGS sequence"/>
</dbReference>